<comment type="caution">
    <text evidence="1">The sequence shown here is derived from an EMBL/GenBank/DDBJ whole genome shotgun (WGS) entry which is preliminary data.</text>
</comment>
<sequence>MHPIQKSILVGMLTIVIYLSVVIATTPALEPIDAINAAFQLNAIVIIGMGVGVGLQIFLSEKSKLLGCNLDVKKKAFGGNSGSTAATSFFSFFSLVPLGCCGWWLYALSLLPSVVGTGVSAVLIEHSQTLAYLGLAVIFSFNGLTALKLRKEKKAQLGNSSIDSRLS</sequence>
<organism evidence="1 2">
    <name type="scientific">Candidatus Nitrosomaritimum aestuariumsis</name>
    <dbReference type="NCBI Taxonomy" id="3342354"/>
    <lineage>
        <taxon>Archaea</taxon>
        <taxon>Nitrososphaerota</taxon>
        <taxon>Nitrososphaeria</taxon>
        <taxon>Nitrosopumilales</taxon>
        <taxon>Nitrosopumilaceae</taxon>
        <taxon>Candidatus Nitrosomaritimum</taxon>
    </lineage>
</organism>
<evidence type="ECO:0000313" key="1">
    <source>
        <dbReference type="EMBL" id="MBA4451749.1"/>
    </source>
</evidence>
<evidence type="ECO:0000313" key="2">
    <source>
        <dbReference type="Proteomes" id="UP000559653"/>
    </source>
</evidence>
<accession>A0AC60VW96</accession>
<reference evidence="1 2" key="1">
    <citation type="journal article" date="2020" name="Appl. Environ. Microbiol.">
        <title>Genomic Characteristics of a Novel Species of Ammonia-Oxidizing Archaea from the Jiulong River Estuary.</title>
        <authorList>
            <person name="Zou D."/>
            <person name="Wan R."/>
            <person name="Han L."/>
            <person name="Xu M.N."/>
            <person name="Liu Y."/>
            <person name="Liu H."/>
            <person name="Kao S.J."/>
            <person name="Li M."/>
        </authorList>
    </citation>
    <scope>NUCLEOTIDE SEQUENCE [LARGE SCALE GENOMIC DNA]</scope>
    <source>
        <strain evidence="1">W1bin1</strain>
    </source>
</reference>
<dbReference type="EMBL" id="JACEMZ010000002">
    <property type="protein sequence ID" value="MBA4451749.1"/>
    <property type="molecule type" value="Genomic_DNA"/>
</dbReference>
<dbReference type="Proteomes" id="UP000559653">
    <property type="component" value="Unassembled WGS sequence"/>
</dbReference>
<name>A0AC60VW96_9ARCH</name>
<protein>
    <submittedName>
        <fullName evidence="1">Uncharacterized protein</fullName>
    </submittedName>
</protein>
<proteinExistence type="predicted"/>
<gene>
    <name evidence="1" type="ORF">H2B03_01015</name>
</gene>